<dbReference type="AlphaFoldDB" id="A0A067SJ77"/>
<evidence type="ECO:0000313" key="5">
    <source>
        <dbReference type="Proteomes" id="UP000027222"/>
    </source>
</evidence>
<dbReference type="Proteomes" id="UP000027222">
    <property type="component" value="Unassembled WGS sequence"/>
</dbReference>
<reference evidence="5" key="1">
    <citation type="journal article" date="2014" name="Proc. Natl. Acad. Sci. U.S.A.">
        <title>Extensive sampling of basidiomycete genomes demonstrates inadequacy of the white-rot/brown-rot paradigm for wood decay fungi.</title>
        <authorList>
            <person name="Riley R."/>
            <person name="Salamov A.A."/>
            <person name="Brown D.W."/>
            <person name="Nagy L.G."/>
            <person name="Floudas D."/>
            <person name="Held B.W."/>
            <person name="Levasseur A."/>
            <person name="Lombard V."/>
            <person name="Morin E."/>
            <person name="Otillar R."/>
            <person name="Lindquist E.A."/>
            <person name="Sun H."/>
            <person name="LaButti K.M."/>
            <person name="Schmutz J."/>
            <person name="Jabbour D."/>
            <person name="Luo H."/>
            <person name="Baker S.E."/>
            <person name="Pisabarro A.G."/>
            <person name="Walton J.D."/>
            <person name="Blanchette R.A."/>
            <person name="Henrissat B."/>
            <person name="Martin F."/>
            <person name="Cullen D."/>
            <person name="Hibbett D.S."/>
            <person name="Grigoriev I.V."/>
        </authorList>
    </citation>
    <scope>NUCLEOTIDE SEQUENCE [LARGE SCALE GENOMIC DNA]</scope>
    <source>
        <strain evidence="5">CBS 339.88</strain>
    </source>
</reference>
<dbReference type="OrthoDB" id="415532at2759"/>
<evidence type="ECO:0000256" key="1">
    <source>
        <dbReference type="SAM" id="MobiDB-lite"/>
    </source>
</evidence>
<gene>
    <name evidence="4" type="ORF">GALMADRAFT_255445</name>
</gene>
<name>A0A067SJ77_GALM3</name>
<dbReference type="PANTHER" id="PTHR33119:SF1">
    <property type="entry name" value="FE2OG DIOXYGENASE DOMAIN-CONTAINING PROTEIN"/>
    <property type="match status" value="1"/>
</dbReference>
<dbReference type="HOGENOM" id="CLU_012066_2_0_1"/>
<organism evidence="4 5">
    <name type="scientific">Galerina marginata (strain CBS 339.88)</name>
    <dbReference type="NCBI Taxonomy" id="685588"/>
    <lineage>
        <taxon>Eukaryota</taxon>
        <taxon>Fungi</taxon>
        <taxon>Dikarya</taxon>
        <taxon>Basidiomycota</taxon>
        <taxon>Agaricomycotina</taxon>
        <taxon>Agaricomycetes</taxon>
        <taxon>Agaricomycetidae</taxon>
        <taxon>Agaricales</taxon>
        <taxon>Agaricineae</taxon>
        <taxon>Strophariaceae</taxon>
        <taxon>Galerina</taxon>
    </lineage>
</organism>
<evidence type="ECO:0000313" key="4">
    <source>
        <dbReference type="EMBL" id="KDR70062.1"/>
    </source>
</evidence>
<sequence length="560" mass="63564">MLQLMNNITDKPDWNIKINDLKIAQKWKDEALSSGHDITTKMVDWCIDELRYRATLIPAPPTNPPPVFVYNGDVVKSDTAVSPELKQELQDAVEKFEAKFPARLKDWHPNSDEKVWDLVHPSLFPLIYGHTRVLVNGETTTLEDCIMRSGEGETAPIPPKEETVESGSSATFYSLDTNHWQHPFSAKFQWLPSEVDISRDEAKITSYINNLHPWEERPLYGLIEKVISASIPLWDLTLAPLQDGHLCAIEQRIPYTNVTYDPDPEAGSEYKGPPQEPGEDDYDYSNRQEAWYEANRRTNLPEPDSFKPLEGPPVFSLRGSYETRGLQVIVKLANIDLTPEKPDYNGGSWHVEGQMNEHILATSLYYYSCENITTSTLSFRHLCDPFDISAISYEQQHHNWLPVVFGCDPDGPAVQEVGGVEAREGRLLTFPNILQHRVGPFKLKDPTNPGHLKILALFLVDPNMKIISTANVPCQQQDWWWEATQSLQLQDKQIPGSSSLAAPGLGLAGLPLELQDHILKNVDFPISLEEAKKWRLELMEERKQFVVKQDVAFHGSTFFL</sequence>
<keyword evidence="5" id="KW-1185">Reference proteome</keyword>
<accession>A0A067SJ77</accession>
<dbReference type="Pfam" id="PF14033">
    <property type="entry name" value="DUF4246"/>
    <property type="match status" value="1"/>
</dbReference>
<dbReference type="PANTHER" id="PTHR33119">
    <property type="entry name" value="IFI3P"/>
    <property type="match status" value="1"/>
</dbReference>
<evidence type="ECO:0000259" key="3">
    <source>
        <dbReference type="Pfam" id="PF21666"/>
    </source>
</evidence>
<proteinExistence type="predicted"/>
<feature type="domain" description="DUF4246" evidence="2">
    <location>
        <begin position="41"/>
        <end position="482"/>
    </location>
</feature>
<dbReference type="EMBL" id="KL142399">
    <property type="protein sequence ID" value="KDR70062.1"/>
    <property type="molecule type" value="Genomic_DNA"/>
</dbReference>
<feature type="region of interest" description="Disordered" evidence="1">
    <location>
        <begin position="259"/>
        <end position="282"/>
    </location>
</feature>
<feature type="domain" description="DUF4246" evidence="3">
    <location>
        <begin position="1"/>
        <end position="30"/>
    </location>
</feature>
<protein>
    <submittedName>
        <fullName evidence="4">Uncharacterized protein</fullName>
    </submittedName>
</protein>
<dbReference type="STRING" id="685588.A0A067SJ77"/>
<evidence type="ECO:0000259" key="2">
    <source>
        <dbReference type="Pfam" id="PF14033"/>
    </source>
</evidence>
<dbReference type="Pfam" id="PF21666">
    <property type="entry name" value="DUF4246_N"/>
    <property type="match status" value="1"/>
</dbReference>
<dbReference type="InterPro" id="IPR049207">
    <property type="entry name" value="DUF4246_N"/>
</dbReference>
<dbReference type="InterPro" id="IPR049192">
    <property type="entry name" value="DUF4246_C"/>
</dbReference>
<dbReference type="InterPro" id="IPR025340">
    <property type="entry name" value="DUF4246"/>
</dbReference>